<dbReference type="Pfam" id="PF04419">
    <property type="entry name" value="SERF-like_N"/>
    <property type="match status" value="1"/>
</dbReference>
<keyword evidence="4" id="KW-1185">Reference proteome</keyword>
<organism evidence="3 4">
    <name type="scientific">Phialemonium thermophilum</name>
    <dbReference type="NCBI Taxonomy" id="223376"/>
    <lineage>
        <taxon>Eukaryota</taxon>
        <taxon>Fungi</taxon>
        <taxon>Dikarya</taxon>
        <taxon>Ascomycota</taxon>
        <taxon>Pezizomycotina</taxon>
        <taxon>Sordariomycetes</taxon>
        <taxon>Sordariomycetidae</taxon>
        <taxon>Cephalothecales</taxon>
        <taxon>Cephalothecaceae</taxon>
        <taxon>Phialemonium</taxon>
    </lineage>
</organism>
<accession>A0ABR3XUL6</accession>
<feature type="compositionally biased region" description="Low complexity" evidence="1">
    <location>
        <begin position="16"/>
        <end position="27"/>
    </location>
</feature>
<sequence>MTRGNQRERAREANLKKQAAMKKANNKTGFELQREKEIAAQKMREKQAAADARKAAEAMKAKK</sequence>
<dbReference type="Proteomes" id="UP001586593">
    <property type="component" value="Unassembled WGS sequence"/>
</dbReference>
<proteinExistence type="predicted"/>
<gene>
    <name evidence="3" type="ORF">VTK73DRAFT_7017</name>
</gene>
<dbReference type="EMBL" id="JAZHXJ010000042">
    <property type="protein sequence ID" value="KAL1879380.1"/>
    <property type="molecule type" value="Genomic_DNA"/>
</dbReference>
<comment type="caution">
    <text evidence="3">The sequence shown here is derived from an EMBL/GenBank/DDBJ whole genome shotgun (WGS) entry which is preliminary data.</text>
</comment>
<reference evidence="3 4" key="1">
    <citation type="journal article" date="2024" name="Commun. Biol.">
        <title>Comparative genomic analysis of thermophilic fungi reveals convergent evolutionary adaptations and gene losses.</title>
        <authorList>
            <person name="Steindorff A.S."/>
            <person name="Aguilar-Pontes M.V."/>
            <person name="Robinson A.J."/>
            <person name="Andreopoulos B."/>
            <person name="LaButti K."/>
            <person name="Kuo A."/>
            <person name="Mondo S."/>
            <person name="Riley R."/>
            <person name="Otillar R."/>
            <person name="Haridas S."/>
            <person name="Lipzen A."/>
            <person name="Grimwood J."/>
            <person name="Schmutz J."/>
            <person name="Clum A."/>
            <person name="Reid I.D."/>
            <person name="Moisan M.C."/>
            <person name="Butler G."/>
            <person name="Nguyen T.T.M."/>
            <person name="Dewar K."/>
            <person name="Conant G."/>
            <person name="Drula E."/>
            <person name="Henrissat B."/>
            <person name="Hansel C."/>
            <person name="Singer S."/>
            <person name="Hutchinson M.I."/>
            <person name="de Vries R.P."/>
            <person name="Natvig D.O."/>
            <person name="Powell A.J."/>
            <person name="Tsang A."/>
            <person name="Grigoriev I.V."/>
        </authorList>
    </citation>
    <scope>NUCLEOTIDE SEQUENCE [LARGE SCALE GENOMIC DNA]</scope>
    <source>
        <strain evidence="3 4">ATCC 24622</strain>
    </source>
</reference>
<evidence type="ECO:0000313" key="4">
    <source>
        <dbReference type="Proteomes" id="UP001586593"/>
    </source>
</evidence>
<evidence type="ECO:0000313" key="3">
    <source>
        <dbReference type="EMBL" id="KAL1879380.1"/>
    </source>
</evidence>
<dbReference type="InterPro" id="IPR007513">
    <property type="entry name" value="SERF-like_N"/>
</dbReference>
<feature type="domain" description="Small EDRK-rich factor-like N-terminal" evidence="2">
    <location>
        <begin position="1"/>
        <end position="36"/>
    </location>
</feature>
<feature type="region of interest" description="Disordered" evidence="1">
    <location>
        <begin position="1"/>
        <end position="29"/>
    </location>
</feature>
<evidence type="ECO:0000259" key="2">
    <source>
        <dbReference type="Pfam" id="PF04419"/>
    </source>
</evidence>
<evidence type="ECO:0000256" key="1">
    <source>
        <dbReference type="SAM" id="MobiDB-lite"/>
    </source>
</evidence>
<protein>
    <recommendedName>
        <fullName evidence="2">Small EDRK-rich factor-like N-terminal domain-containing protein</fullName>
    </recommendedName>
</protein>
<feature type="compositionally biased region" description="Basic and acidic residues" evidence="1">
    <location>
        <begin position="1"/>
        <end position="15"/>
    </location>
</feature>
<name>A0ABR3XUL6_9PEZI</name>